<evidence type="ECO:0000313" key="1">
    <source>
        <dbReference type="EMBL" id="GHI17442.1"/>
    </source>
</evidence>
<organism evidence="1 2">
    <name type="scientific">Streptomyces virginiae</name>
    <name type="common">Streptomyces cinnamonensis</name>
    <dbReference type="NCBI Taxonomy" id="1961"/>
    <lineage>
        <taxon>Bacteria</taxon>
        <taxon>Bacillati</taxon>
        <taxon>Actinomycetota</taxon>
        <taxon>Actinomycetes</taxon>
        <taxon>Kitasatosporales</taxon>
        <taxon>Streptomycetaceae</taxon>
        <taxon>Streptomyces</taxon>
    </lineage>
</organism>
<accession>A0ABQ3NXE9</accession>
<proteinExistence type="predicted"/>
<reference evidence="2" key="1">
    <citation type="submission" date="2020-09" db="EMBL/GenBank/DDBJ databases">
        <title>Whole genome shotgun sequence of Streptomyces cinnamonensis NBRC 15873.</title>
        <authorList>
            <person name="Komaki H."/>
            <person name="Tamura T."/>
        </authorList>
    </citation>
    <scope>NUCLEOTIDE SEQUENCE [LARGE SCALE GENOMIC DNA]</scope>
    <source>
        <strain evidence="2">NBRC 15873</strain>
    </source>
</reference>
<evidence type="ECO:0000313" key="2">
    <source>
        <dbReference type="Proteomes" id="UP000660554"/>
    </source>
</evidence>
<protein>
    <submittedName>
        <fullName evidence="1">Uncharacterized protein</fullName>
    </submittedName>
</protein>
<name>A0ABQ3NXE9_STRVG</name>
<dbReference type="EMBL" id="BNDV01000017">
    <property type="protein sequence ID" value="GHI17442.1"/>
    <property type="molecule type" value="Genomic_DNA"/>
</dbReference>
<dbReference type="Proteomes" id="UP000660554">
    <property type="component" value="Unassembled WGS sequence"/>
</dbReference>
<gene>
    <name evidence="1" type="ORF">Scinn_69050</name>
</gene>
<sequence length="112" mass="11803">MWERPKTSAAAAFLPPRPEGYPEAVVDFVRRAVELPEATPVRVGGRTAVRSGRVVHSSTLDGLGLLSQTRVHSRRLSSRRGRRAGLLAGNRIAINGVGGDEPLIAINGVGGG</sequence>
<keyword evidence="2" id="KW-1185">Reference proteome</keyword>
<comment type="caution">
    <text evidence="1">The sequence shown here is derived from an EMBL/GenBank/DDBJ whole genome shotgun (WGS) entry which is preliminary data.</text>
</comment>